<feature type="domain" description="Cyclin C-terminal" evidence="7">
    <location>
        <begin position="323"/>
        <end position="446"/>
    </location>
</feature>
<dbReference type="CDD" id="cd20543">
    <property type="entry name" value="CYCLIN_AtCycD-like_rpt1"/>
    <property type="match status" value="1"/>
</dbReference>
<dbReference type="FunCoup" id="A0A2R6PAY4">
    <property type="interactions" value="1399"/>
</dbReference>
<dbReference type="Proteomes" id="UP000241394">
    <property type="component" value="Chromosome LG27"/>
</dbReference>
<keyword evidence="3 5" id="KW-0195">Cyclin</keyword>
<keyword evidence="9" id="KW-1185">Reference proteome</keyword>
<accession>A0A2R6PAY4</accession>
<dbReference type="Pfam" id="PF00134">
    <property type="entry name" value="Cyclin_N"/>
    <property type="match status" value="2"/>
</dbReference>
<comment type="similarity">
    <text evidence="1">Belongs to the cyclin family. Cyclin D subfamily.</text>
</comment>
<organism evidence="8 9">
    <name type="scientific">Actinidia chinensis var. chinensis</name>
    <name type="common">Chinese soft-hair kiwi</name>
    <dbReference type="NCBI Taxonomy" id="1590841"/>
    <lineage>
        <taxon>Eukaryota</taxon>
        <taxon>Viridiplantae</taxon>
        <taxon>Streptophyta</taxon>
        <taxon>Embryophyta</taxon>
        <taxon>Tracheophyta</taxon>
        <taxon>Spermatophyta</taxon>
        <taxon>Magnoliopsida</taxon>
        <taxon>eudicotyledons</taxon>
        <taxon>Gunneridae</taxon>
        <taxon>Pentapetalae</taxon>
        <taxon>asterids</taxon>
        <taxon>Ericales</taxon>
        <taxon>Actinidiaceae</taxon>
        <taxon>Actinidia</taxon>
    </lineage>
</organism>
<dbReference type="Gene3D" id="1.10.472.10">
    <property type="entry name" value="Cyclin-like"/>
    <property type="match status" value="3"/>
</dbReference>
<dbReference type="GO" id="GO:0048316">
    <property type="term" value="P:seed development"/>
    <property type="evidence" value="ECO:0007669"/>
    <property type="project" value="UniProtKB-ARBA"/>
</dbReference>
<feature type="domain" description="Cyclin-like" evidence="6">
    <location>
        <begin position="226"/>
        <end position="314"/>
    </location>
</feature>
<dbReference type="FunFam" id="1.10.472.10:FF:000074">
    <property type="entry name" value="D3-type cyclin"/>
    <property type="match status" value="1"/>
</dbReference>
<reference evidence="8 9" key="1">
    <citation type="submission" date="2017-07" db="EMBL/GenBank/DDBJ databases">
        <title>An improved, manually edited Actinidia chinensis var. chinensis (kiwifruit) genome highlights the challenges associated with draft genomes and gene prediction in plants.</title>
        <authorList>
            <person name="Pilkington S."/>
            <person name="Crowhurst R."/>
            <person name="Hilario E."/>
            <person name="Nardozza S."/>
            <person name="Fraser L."/>
            <person name="Peng Y."/>
            <person name="Gunaseelan K."/>
            <person name="Simpson R."/>
            <person name="Tahir J."/>
            <person name="Deroles S."/>
            <person name="Templeton K."/>
            <person name="Luo Z."/>
            <person name="Davy M."/>
            <person name="Cheng C."/>
            <person name="Mcneilage M."/>
            <person name="Scaglione D."/>
            <person name="Liu Y."/>
            <person name="Zhang Q."/>
            <person name="Datson P."/>
            <person name="De Silva N."/>
            <person name="Gardiner S."/>
            <person name="Bassett H."/>
            <person name="Chagne D."/>
            <person name="Mccallum J."/>
            <person name="Dzierzon H."/>
            <person name="Deng C."/>
            <person name="Wang Y.-Y."/>
            <person name="Barron N."/>
            <person name="Manako K."/>
            <person name="Bowen J."/>
            <person name="Foster T."/>
            <person name="Erridge Z."/>
            <person name="Tiffin H."/>
            <person name="Waite C."/>
            <person name="Davies K."/>
            <person name="Grierson E."/>
            <person name="Laing W."/>
            <person name="Kirk R."/>
            <person name="Chen X."/>
            <person name="Wood M."/>
            <person name="Montefiori M."/>
            <person name="Brummell D."/>
            <person name="Schwinn K."/>
            <person name="Catanach A."/>
            <person name="Fullerton C."/>
            <person name="Li D."/>
            <person name="Meiyalaghan S."/>
            <person name="Nieuwenhuizen N."/>
            <person name="Read N."/>
            <person name="Prakash R."/>
            <person name="Hunter D."/>
            <person name="Zhang H."/>
            <person name="Mckenzie M."/>
            <person name="Knabel M."/>
            <person name="Harris A."/>
            <person name="Allan A."/>
            <person name="Chen A."/>
            <person name="Janssen B."/>
            <person name="Plunkett B."/>
            <person name="Dwamena C."/>
            <person name="Voogd C."/>
            <person name="Leif D."/>
            <person name="Lafferty D."/>
            <person name="Souleyre E."/>
            <person name="Varkonyi-Gasic E."/>
            <person name="Gambi F."/>
            <person name="Hanley J."/>
            <person name="Yao J.-L."/>
            <person name="Cheung J."/>
            <person name="David K."/>
            <person name="Warren B."/>
            <person name="Marsh K."/>
            <person name="Snowden K."/>
            <person name="Lin-Wang K."/>
            <person name="Brian L."/>
            <person name="Martinez-Sanchez M."/>
            <person name="Wang M."/>
            <person name="Ileperuma N."/>
            <person name="Macnee N."/>
            <person name="Campin R."/>
            <person name="Mcatee P."/>
            <person name="Drummond R."/>
            <person name="Espley R."/>
            <person name="Ireland H."/>
            <person name="Wu R."/>
            <person name="Atkinson R."/>
            <person name="Karunairetnam S."/>
            <person name="Bulley S."/>
            <person name="Chunkath S."/>
            <person name="Hanley Z."/>
            <person name="Storey R."/>
            <person name="Thrimawithana A."/>
            <person name="Thomson S."/>
            <person name="David C."/>
            <person name="Testolin R."/>
        </authorList>
    </citation>
    <scope>NUCLEOTIDE SEQUENCE [LARGE SCALE GENOMIC DNA]</scope>
    <source>
        <strain evidence="9">cv. Red5</strain>
        <tissue evidence="8">Young leaf</tissue>
    </source>
</reference>
<keyword evidence="4" id="KW-0131">Cell cycle</keyword>
<dbReference type="InterPro" id="IPR036915">
    <property type="entry name" value="Cyclin-like_sf"/>
</dbReference>
<proteinExistence type="inferred from homology"/>
<dbReference type="InterPro" id="IPR006671">
    <property type="entry name" value="Cyclin_N"/>
</dbReference>
<evidence type="ECO:0000256" key="3">
    <source>
        <dbReference type="ARBA" id="ARBA00023127"/>
    </source>
</evidence>
<evidence type="ECO:0000313" key="8">
    <source>
        <dbReference type="EMBL" id="PSR87957.1"/>
    </source>
</evidence>
<name>A0A2R6PAY4_ACTCC</name>
<dbReference type="FunFam" id="1.10.472.10:FF:000070">
    <property type="entry name" value="CYCLIN D32"/>
    <property type="match status" value="1"/>
</dbReference>
<dbReference type="CDD" id="cd20544">
    <property type="entry name" value="CYCLIN_AtCycD-like_rpt2"/>
    <property type="match status" value="1"/>
</dbReference>
<dbReference type="InterPro" id="IPR004367">
    <property type="entry name" value="Cyclin_C-dom"/>
</dbReference>
<dbReference type="InterPro" id="IPR013763">
    <property type="entry name" value="Cyclin-like_dom"/>
</dbReference>
<dbReference type="GO" id="GO:0051301">
    <property type="term" value="P:cell division"/>
    <property type="evidence" value="ECO:0007669"/>
    <property type="project" value="UniProtKB-KW"/>
</dbReference>
<dbReference type="SMART" id="SM00385">
    <property type="entry name" value="CYCLIN"/>
    <property type="match status" value="2"/>
</dbReference>
<dbReference type="STRING" id="1590841.A0A2R6PAY4"/>
<reference evidence="9" key="2">
    <citation type="journal article" date="2018" name="BMC Genomics">
        <title>A manually annotated Actinidia chinensis var. chinensis (kiwifruit) genome highlights the challenges associated with draft genomes and gene prediction in plants.</title>
        <authorList>
            <person name="Pilkington S.M."/>
            <person name="Crowhurst R."/>
            <person name="Hilario E."/>
            <person name="Nardozza S."/>
            <person name="Fraser L."/>
            <person name="Peng Y."/>
            <person name="Gunaseelan K."/>
            <person name="Simpson R."/>
            <person name="Tahir J."/>
            <person name="Deroles S.C."/>
            <person name="Templeton K."/>
            <person name="Luo Z."/>
            <person name="Davy M."/>
            <person name="Cheng C."/>
            <person name="McNeilage M."/>
            <person name="Scaglione D."/>
            <person name="Liu Y."/>
            <person name="Zhang Q."/>
            <person name="Datson P."/>
            <person name="De Silva N."/>
            <person name="Gardiner S.E."/>
            <person name="Bassett H."/>
            <person name="Chagne D."/>
            <person name="McCallum J."/>
            <person name="Dzierzon H."/>
            <person name="Deng C."/>
            <person name="Wang Y.Y."/>
            <person name="Barron L."/>
            <person name="Manako K."/>
            <person name="Bowen J."/>
            <person name="Foster T.M."/>
            <person name="Erridge Z.A."/>
            <person name="Tiffin H."/>
            <person name="Waite C.N."/>
            <person name="Davies K.M."/>
            <person name="Grierson E.P."/>
            <person name="Laing W.A."/>
            <person name="Kirk R."/>
            <person name="Chen X."/>
            <person name="Wood M."/>
            <person name="Montefiori M."/>
            <person name="Brummell D.A."/>
            <person name="Schwinn K.E."/>
            <person name="Catanach A."/>
            <person name="Fullerton C."/>
            <person name="Li D."/>
            <person name="Meiyalaghan S."/>
            <person name="Nieuwenhuizen N."/>
            <person name="Read N."/>
            <person name="Prakash R."/>
            <person name="Hunter D."/>
            <person name="Zhang H."/>
            <person name="McKenzie M."/>
            <person name="Knabel M."/>
            <person name="Harris A."/>
            <person name="Allan A.C."/>
            <person name="Gleave A."/>
            <person name="Chen A."/>
            <person name="Janssen B.J."/>
            <person name="Plunkett B."/>
            <person name="Ampomah-Dwamena C."/>
            <person name="Voogd C."/>
            <person name="Leif D."/>
            <person name="Lafferty D."/>
            <person name="Souleyre E.J.F."/>
            <person name="Varkonyi-Gasic E."/>
            <person name="Gambi F."/>
            <person name="Hanley J."/>
            <person name="Yao J.L."/>
            <person name="Cheung J."/>
            <person name="David K.M."/>
            <person name="Warren B."/>
            <person name="Marsh K."/>
            <person name="Snowden K.C."/>
            <person name="Lin-Wang K."/>
            <person name="Brian L."/>
            <person name="Martinez-Sanchez M."/>
            <person name="Wang M."/>
            <person name="Ileperuma N."/>
            <person name="Macnee N."/>
            <person name="Campin R."/>
            <person name="McAtee P."/>
            <person name="Drummond R.S.M."/>
            <person name="Espley R.V."/>
            <person name="Ireland H.S."/>
            <person name="Wu R."/>
            <person name="Atkinson R.G."/>
            <person name="Karunairetnam S."/>
            <person name="Bulley S."/>
            <person name="Chunkath S."/>
            <person name="Hanley Z."/>
            <person name="Storey R."/>
            <person name="Thrimawithana A.H."/>
            <person name="Thomson S."/>
            <person name="David C."/>
            <person name="Testolin R."/>
            <person name="Huang H."/>
            <person name="Hellens R.P."/>
            <person name="Schaffer R.J."/>
        </authorList>
    </citation>
    <scope>NUCLEOTIDE SEQUENCE [LARGE SCALE GENOMIC DNA]</scope>
    <source>
        <strain evidence="9">cv. Red5</strain>
    </source>
</reference>
<evidence type="ECO:0000256" key="4">
    <source>
        <dbReference type="ARBA" id="ARBA00023306"/>
    </source>
</evidence>
<protein>
    <submittedName>
        <fullName evidence="8">Cyclin-D3-2 like</fullName>
    </submittedName>
</protein>
<dbReference type="InterPro" id="IPR039361">
    <property type="entry name" value="Cyclin"/>
</dbReference>
<dbReference type="SUPFAM" id="SSF47954">
    <property type="entry name" value="Cyclin-like"/>
    <property type="match status" value="3"/>
</dbReference>
<evidence type="ECO:0000259" key="6">
    <source>
        <dbReference type="SMART" id="SM00385"/>
    </source>
</evidence>
<evidence type="ECO:0000313" key="9">
    <source>
        <dbReference type="Proteomes" id="UP000241394"/>
    </source>
</evidence>
<evidence type="ECO:0000256" key="2">
    <source>
        <dbReference type="ARBA" id="ARBA00022618"/>
    </source>
</evidence>
<keyword evidence="2" id="KW-0132">Cell division</keyword>
<dbReference type="SMART" id="SM01332">
    <property type="entry name" value="Cyclin_C"/>
    <property type="match status" value="1"/>
</dbReference>
<dbReference type="InParanoid" id="A0A2R6PAY4"/>
<dbReference type="PANTHER" id="PTHR10177">
    <property type="entry name" value="CYCLINS"/>
    <property type="match status" value="1"/>
</dbReference>
<sequence>MKMASQDLETQMQNPMLVLDALYCEEEDLVECDLDEGSESVMGPLISSENYFDCEDNELVRLISKEKETYLGQIGLIADGSLMVARTEAVDWMFRVVAHYGFTVVTSVLAVNYFDGFVSSLQFQRDKPWMSQLAAMKMASQDLETQMQNPMLVLDALYCEEEDLVECDLDEGSESVMGPLISSENYFDCEDNELVRLISKEKETYLGQIGLIADGSLMVARTEAVDWMFRVVAHYGFTVVTSVLAVNYFDGFVSSLQFQRDKPWMSQLAAVACLSLAAKVEETQVPLLLDLQVEESKYVFEAKTIQRMELLVLSTLEWKMNPITPLSFVDYVLRRLRLKTHLQLEFLRRCERLLLSVITDSSFVCYLPSVLAAAIMLHVIKEIGPYNALDCQNELLDVLKMSRDKVDDCYKLIVELPCNHHKRRYQSIPNSPDGVIDAYFSCDSSPEPMFKKSRVHEQQMRVAPLRHMCVGVVGSPH</sequence>
<dbReference type="OrthoDB" id="5590282at2759"/>
<gene>
    <name evidence="8" type="ORF">CEY00_Acc30987</name>
</gene>
<dbReference type="Gramene" id="PSR87957">
    <property type="protein sequence ID" value="PSR87957"/>
    <property type="gene ID" value="CEY00_Acc30987"/>
</dbReference>
<evidence type="ECO:0000256" key="5">
    <source>
        <dbReference type="RuleBase" id="RU000383"/>
    </source>
</evidence>
<dbReference type="GO" id="GO:0010444">
    <property type="term" value="P:guard mother cell differentiation"/>
    <property type="evidence" value="ECO:0007669"/>
    <property type="project" value="UniProtKB-ARBA"/>
</dbReference>
<feature type="domain" description="Cyclin-like" evidence="6">
    <location>
        <begin position="91"/>
        <end position="173"/>
    </location>
</feature>
<dbReference type="Pfam" id="PF02984">
    <property type="entry name" value="Cyclin_C"/>
    <property type="match status" value="1"/>
</dbReference>
<dbReference type="EMBL" id="NKQK01000027">
    <property type="protein sequence ID" value="PSR87957.1"/>
    <property type="molecule type" value="Genomic_DNA"/>
</dbReference>
<comment type="caution">
    <text evidence="8">The sequence shown here is derived from an EMBL/GenBank/DDBJ whole genome shotgun (WGS) entry which is preliminary data.</text>
</comment>
<evidence type="ECO:0000259" key="7">
    <source>
        <dbReference type="SMART" id="SM01332"/>
    </source>
</evidence>
<evidence type="ECO:0000256" key="1">
    <source>
        <dbReference type="ARBA" id="ARBA00009065"/>
    </source>
</evidence>
<dbReference type="AlphaFoldDB" id="A0A2R6PAY4"/>